<evidence type="ECO:0000313" key="1">
    <source>
        <dbReference type="EMBL" id="APA98629.1"/>
    </source>
</evidence>
<reference evidence="2 3" key="2">
    <citation type="journal article" date="2016" name="Genome Announc.">
        <title>Draft Genome Sequence of Erythromycin- and Oxytetracycline-Sensitive Nocardia seriolae Strain U-1 (NBRC 110359).</title>
        <authorList>
            <person name="Imajoh M."/>
            <person name="Sukeda M."/>
            <person name="Shimizu M."/>
            <person name="Yamane J."/>
            <person name="Ohnishi K."/>
            <person name="Oshima S."/>
        </authorList>
    </citation>
    <scope>NUCLEOTIDE SEQUENCE [LARGE SCALE GENOMIC DNA]</scope>
    <source>
        <strain evidence="2 3">U-1</strain>
    </source>
</reference>
<dbReference type="KEGG" id="nsr:NS506_04581"/>
<dbReference type="RefSeq" id="WP_045439961.1">
    <property type="nucleotide sequence ID" value="NZ_AP017900.1"/>
</dbReference>
<accession>A0A0B8NG96</accession>
<reference evidence="1 4" key="3">
    <citation type="submission" date="2016-10" db="EMBL/GenBank/DDBJ databases">
        <title>Genome sequence of Nocardia seriolae strain EM150506, isolated from Anguila japonica.</title>
        <authorList>
            <person name="Han H.-J."/>
        </authorList>
    </citation>
    <scope>NUCLEOTIDE SEQUENCE [LARGE SCALE GENOMIC DNA]</scope>
    <source>
        <strain evidence="1 4">EM150506</strain>
    </source>
</reference>
<dbReference type="GeneID" id="93374867"/>
<organism evidence="2 3">
    <name type="scientific">Nocardia seriolae</name>
    <dbReference type="NCBI Taxonomy" id="37332"/>
    <lineage>
        <taxon>Bacteria</taxon>
        <taxon>Bacillati</taxon>
        <taxon>Actinomycetota</taxon>
        <taxon>Actinomycetes</taxon>
        <taxon>Mycobacteriales</taxon>
        <taxon>Nocardiaceae</taxon>
        <taxon>Nocardia</taxon>
    </lineage>
</organism>
<proteinExistence type="predicted"/>
<reference evidence="3" key="1">
    <citation type="submission" date="2015-07" db="EMBL/GenBank/DDBJ databases">
        <title>Nocardia seriolae U-1 whole genome shotgun sequence.</title>
        <authorList>
            <person name="Imajoh M."/>
            <person name="Fukumoto Y."/>
            <person name="Sukeda M."/>
            <person name="Yamane J."/>
            <person name="Yamasaki K."/>
            <person name="Shimizu M."/>
            <person name="Ohnishi K."/>
            <person name="Oshima S."/>
        </authorList>
    </citation>
    <scope>NUCLEOTIDE SEQUENCE [LARGE SCALE GENOMIC DNA]</scope>
    <source>
        <strain evidence="3">U-1</strain>
    </source>
</reference>
<protein>
    <submittedName>
        <fullName evidence="2">Uncharacterized protein</fullName>
    </submittedName>
</protein>
<dbReference type="Proteomes" id="UP000037179">
    <property type="component" value="Unassembled WGS sequence"/>
</dbReference>
<name>A0A0B8NG96_9NOCA</name>
<dbReference type="EMBL" id="BBYQ01000176">
    <property type="protein sequence ID" value="GAP32720.1"/>
    <property type="molecule type" value="Genomic_DNA"/>
</dbReference>
<sequence length="74" mass="8108">MTREEGTVSGDLDVTLDYSGHGLVRYRGTATWYTIGNLEDEEPRSWSSVQDLVTAIENESGDRDAAGNVVPFEA</sequence>
<dbReference type="OrthoDB" id="4560397at2"/>
<dbReference type="Proteomes" id="UP000180166">
    <property type="component" value="Chromosome"/>
</dbReference>
<keyword evidence="3" id="KW-1185">Reference proteome</keyword>
<evidence type="ECO:0000313" key="4">
    <source>
        <dbReference type="Proteomes" id="UP000180166"/>
    </source>
</evidence>
<evidence type="ECO:0000313" key="2">
    <source>
        <dbReference type="EMBL" id="GAP32720.1"/>
    </source>
</evidence>
<dbReference type="AlphaFoldDB" id="A0A0B8NG96"/>
<dbReference type="EMBL" id="CP017839">
    <property type="protein sequence ID" value="APA98629.1"/>
    <property type="molecule type" value="Genomic_DNA"/>
</dbReference>
<gene>
    <name evidence="1" type="ORF">NS506_04581</name>
    <name evidence="2" type="ORF">NSK11_contig00176-0002</name>
</gene>
<evidence type="ECO:0000313" key="3">
    <source>
        <dbReference type="Proteomes" id="UP000037179"/>
    </source>
</evidence>